<organism evidence="2 3">
    <name type="scientific">Madurella mycetomatis</name>
    <dbReference type="NCBI Taxonomy" id="100816"/>
    <lineage>
        <taxon>Eukaryota</taxon>
        <taxon>Fungi</taxon>
        <taxon>Dikarya</taxon>
        <taxon>Ascomycota</taxon>
        <taxon>Pezizomycotina</taxon>
        <taxon>Sordariomycetes</taxon>
        <taxon>Sordariomycetidae</taxon>
        <taxon>Sordariales</taxon>
        <taxon>Sordariales incertae sedis</taxon>
        <taxon>Madurella</taxon>
    </lineage>
</organism>
<comment type="caution">
    <text evidence="2">The sequence shown here is derived from an EMBL/GenBank/DDBJ whole genome shotgun (WGS) entry which is preliminary data.</text>
</comment>
<dbReference type="InterPro" id="IPR029058">
    <property type="entry name" value="AB_hydrolase_fold"/>
</dbReference>
<evidence type="ECO:0000313" key="2">
    <source>
        <dbReference type="EMBL" id="KXX74818.1"/>
    </source>
</evidence>
<sequence length="306" mass="33275">MTPVAPPLPDPDPAVATRTVRLTDGRLLAYTEWGDPDGFPTFYFHGTPSSRLEGAFADQAAKRHGFRLIAVDRPGFGRSTFQRGRTFRDWPVDVIALADALGIETFGAVGHSGAGPHLFACGSFCPPGRLAFLGALAPWGPLVDPGIRAGLNRLDQFYSSLARWAPWLVRASFAPLGWGARHAPGLFLVMLRTIVSPADRAMLADRRLATHLRIAEAEAFRQGSRGGAYEAAMAYRSWGFDVASVCVPTHIRLGDEDAFVPREMGSYFERTIPGVDLKWVVGKGHFDVTGWDHILAACAPHRRIGG</sequence>
<dbReference type="STRING" id="100816.A0A175VTH4"/>
<dbReference type="PANTHER" id="PTHR45763:SF46">
    <property type="entry name" value="AB HYDROLASE-1 DOMAIN-CONTAINING PROTEIN"/>
    <property type="match status" value="1"/>
</dbReference>
<dbReference type="VEuPathDB" id="FungiDB:MMYC01_208851"/>
<dbReference type="PANTHER" id="PTHR45763">
    <property type="entry name" value="HYDROLASE, ALPHA/BETA FOLD FAMILY PROTEIN, EXPRESSED-RELATED"/>
    <property type="match status" value="1"/>
</dbReference>
<reference evidence="2 3" key="1">
    <citation type="journal article" date="2016" name="Genome Announc.">
        <title>Genome Sequence of Madurella mycetomatis mm55, Isolated from a Human Mycetoma Case in Sudan.</title>
        <authorList>
            <person name="Smit S."/>
            <person name="Derks M.F."/>
            <person name="Bervoets S."/>
            <person name="Fahal A."/>
            <person name="van Leeuwen W."/>
            <person name="van Belkum A."/>
            <person name="van de Sande W.W."/>
        </authorList>
    </citation>
    <scope>NUCLEOTIDE SEQUENCE [LARGE SCALE GENOMIC DNA]</scope>
    <source>
        <strain evidence="3">mm55</strain>
    </source>
</reference>
<dbReference type="EMBL" id="LCTW02000317">
    <property type="protein sequence ID" value="KXX74818.1"/>
    <property type="molecule type" value="Genomic_DNA"/>
</dbReference>
<dbReference type="Proteomes" id="UP000078237">
    <property type="component" value="Unassembled WGS sequence"/>
</dbReference>
<evidence type="ECO:0000313" key="3">
    <source>
        <dbReference type="Proteomes" id="UP000078237"/>
    </source>
</evidence>
<dbReference type="GO" id="GO:0004601">
    <property type="term" value="F:peroxidase activity"/>
    <property type="evidence" value="ECO:0007669"/>
    <property type="project" value="UniProtKB-KW"/>
</dbReference>
<dbReference type="InterPro" id="IPR000073">
    <property type="entry name" value="AB_hydrolase_1"/>
</dbReference>
<dbReference type="Gene3D" id="3.40.50.1820">
    <property type="entry name" value="alpha/beta hydrolase"/>
    <property type="match status" value="1"/>
</dbReference>
<dbReference type="Pfam" id="PF00561">
    <property type="entry name" value="Abhydrolase_1"/>
    <property type="match status" value="1"/>
</dbReference>
<feature type="domain" description="AB hydrolase-1" evidence="1">
    <location>
        <begin position="44"/>
        <end position="286"/>
    </location>
</feature>
<protein>
    <submittedName>
        <fullName evidence="2">Non-heme chloroperoxidase</fullName>
    </submittedName>
</protein>
<keyword evidence="3" id="KW-1185">Reference proteome</keyword>
<dbReference type="OrthoDB" id="294702at2759"/>
<name>A0A175VTH4_9PEZI</name>
<dbReference type="SUPFAM" id="SSF53474">
    <property type="entry name" value="alpha/beta-Hydrolases"/>
    <property type="match status" value="1"/>
</dbReference>
<gene>
    <name evidence="2" type="ORF">MMYC01_208851</name>
</gene>
<proteinExistence type="predicted"/>
<accession>A0A175VTH4</accession>
<dbReference type="AlphaFoldDB" id="A0A175VTH4"/>
<evidence type="ECO:0000259" key="1">
    <source>
        <dbReference type="Pfam" id="PF00561"/>
    </source>
</evidence>